<protein>
    <submittedName>
        <fullName evidence="18">Relaxin receptor-like protein</fullName>
    </submittedName>
</protein>
<evidence type="ECO:0000256" key="5">
    <source>
        <dbReference type="ARBA" id="ARBA00022737"/>
    </source>
</evidence>
<keyword evidence="5" id="KW-0677">Repeat</keyword>
<feature type="domain" description="C-type lectin" evidence="16">
    <location>
        <begin position="313"/>
        <end position="433"/>
    </location>
</feature>
<dbReference type="Pfam" id="PF00001">
    <property type="entry name" value="7tm_1"/>
    <property type="match status" value="1"/>
</dbReference>
<keyword evidence="15" id="KW-0732">Signal</keyword>
<reference evidence="18 19" key="1">
    <citation type="journal article" date="2021" name="Elife">
        <title>Chloroplast acquisition without the gene transfer in kleptoplastic sea slugs, Plakobranchus ocellatus.</title>
        <authorList>
            <person name="Maeda T."/>
            <person name="Takahashi S."/>
            <person name="Yoshida T."/>
            <person name="Shimamura S."/>
            <person name="Takaki Y."/>
            <person name="Nagai Y."/>
            <person name="Toyoda A."/>
            <person name="Suzuki Y."/>
            <person name="Arimoto A."/>
            <person name="Ishii H."/>
            <person name="Satoh N."/>
            <person name="Nishiyama T."/>
            <person name="Hasebe M."/>
            <person name="Maruyama T."/>
            <person name="Minagawa J."/>
            <person name="Obokata J."/>
            <person name="Shigenobu S."/>
        </authorList>
    </citation>
    <scope>NUCLEOTIDE SEQUENCE [LARGE SCALE GENOMIC DNA]</scope>
</reference>
<feature type="region of interest" description="Disordered" evidence="13">
    <location>
        <begin position="157"/>
        <end position="177"/>
    </location>
</feature>
<dbReference type="PANTHER" id="PTHR24372">
    <property type="entry name" value="GLYCOPROTEIN HORMONE RECEPTOR"/>
    <property type="match status" value="1"/>
</dbReference>
<feature type="chain" id="PRO_5043966146" evidence="15">
    <location>
        <begin position="25"/>
        <end position="1377"/>
    </location>
</feature>
<keyword evidence="9 12" id="KW-1015">Disulfide bond</keyword>
<feature type="domain" description="G-protein coupled receptors family 1 profile" evidence="17">
    <location>
        <begin position="1072"/>
        <end position="1341"/>
    </location>
</feature>
<feature type="transmembrane region" description="Helical" evidence="14">
    <location>
        <begin position="1095"/>
        <end position="1115"/>
    </location>
</feature>
<feature type="transmembrane region" description="Helical" evidence="14">
    <location>
        <begin position="1180"/>
        <end position="1200"/>
    </location>
</feature>
<dbReference type="EMBL" id="BMAT01006711">
    <property type="protein sequence ID" value="GFS18415.1"/>
    <property type="molecule type" value="Genomic_DNA"/>
</dbReference>
<name>A0AAV4J7Z1_9GAST</name>
<evidence type="ECO:0000256" key="3">
    <source>
        <dbReference type="ARBA" id="ARBA00022614"/>
    </source>
</evidence>
<keyword evidence="11" id="KW-0807">Transducer</keyword>
<proteinExistence type="predicted"/>
<dbReference type="Gene3D" id="1.20.1070.10">
    <property type="entry name" value="Rhodopsin 7-helix transmembrane proteins"/>
    <property type="match status" value="1"/>
</dbReference>
<dbReference type="Proteomes" id="UP000762676">
    <property type="component" value="Unassembled WGS sequence"/>
</dbReference>
<dbReference type="SUPFAM" id="SSF57424">
    <property type="entry name" value="LDL receptor-like module"/>
    <property type="match status" value="3"/>
</dbReference>
<dbReference type="InterPro" id="IPR001304">
    <property type="entry name" value="C-type_lectin-like"/>
</dbReference>
<dbReference type="SMART" id="SM00034">
    <property type="entry name" value="CLECT"/>
    <property type="match status" value="1"/>
</dbReference>
<keyword evidence="10 18" id="KW-0675">Receptor</keyword>
<dbReference type="SUPFAM" id="SSF81321">
    <property type="entry name" value="Family A G protein-coupled receptor-like"/>
    <property type="match status" value="1"/>
</dbReference>
<feature type="disulfide bond" evidence="12">
    <location>
        <begin position="582"/>
        <end position="597"/>
    </location>
</feature>
<dbReference type="SUPFAM" id="SSF56436">
    <property type="entry name" value="C-type lectin-like"/>
    <property type="match status" value="1"/>
</dbReference>
<evidence type="ECO:0000256" key="6">
    <source>
        <dbReference type="ARBA" id="ARBA00022989"/>
    </source>
</evidence>
<evidence type="ECO:0000256" key="9">
    <source>
        <dbReference type="ARBA" id="ARBA00023157"/>
    </source>
</evidence>
<evidence type="ECO:0000256" key="15">
    <source>
        <dbReference type="SAM" id="SignalP"/>
    </source>
</evidence>
<feature type="transmembrane region" description="Helical" evidence="14">
    <location>
        <begin position="1228"/>
        <end position="1253"/>
    </location>
</feature>
<evidence type="ECO:0000313" key="19">
    <source>
        <dbReference type="Proteomes" id="UP000762676"/>
    </source>
</evidence>
<evidence type="ECO:0000256" key="2">
    <source>
        <dbReference type="ARBA" id="ARBA00022475"/>
    </source>
</evidence>
<dbReference type="InterPro" id="IPR000276">
    <property type="entry name" value="GPCR_Rhodpsn"/>
</dbReference>
<evidence type="ECO:0000259" key="16">
    <source>
        <dbReference type="PROSITE" id="PS50041"/>
    </source>
</evidence>
<dbReference type="PANTHER" id="PTHR24372:SF77">
    <property type="entry name" value="G-PROTEIN COUPLED RECEPTORS FAMILY 1 PROFILE DOMAIN-CONTAINING PROTEIN"/>
    <property type="match status" value="1"/>
</dbReference>
<dbReference type="InterPro" id="IPR016187">
    <property type="entry name" value="CTDL_fold"/>
</dbReference>
<keyword evidence="2" id="KW-1003">Cell membrane</keyword>
<keyword evidence="8 14" id="KW-0472">Membrane</keyword>
<dbReference type="GO" id="GO:0007189">
    <property type="term" value="P:adenylate cyclase-activating G protein-coupled receptor signaling pathway"/>
    <property type="evidence" value="ECO:0007669"/>
    <property type="project" value="TreeGrafter"/>
</dbReference>
<evidence type="ECO:0000256" key="1">
    <source>
        <dbReference type="ARBA" id="ARBA00004651"/>
    </source>
</evidence>
<comment type="caution">
    <text evidence="18">The sequence shown here is derived from an EMBL/GenBank/DDBJ whole genome shotgun (WGS) entry which is preliminary data.</text>
</comment>
<dbReference type="GO" id="GO:0005886">
    <property type="term" value="C:plasma membrane"/>
    <property type="evidence" value="ECO:0007669"/>
    <property type="project" value="UniProtKB-SubCell"/>
</dbReference>
<keyword evidence="4 14" id="KW-0812">Transmembrane</keyword>
<feature type="transmembrane region" description="Helical" evidence="14">
    <location>
        <begin position="1139"/>
        <end position="1160"/>
    </location>
</feature>
<evidence type="ECO:0000313" key="18">
    <source>
        <dbReference type="EMBL" id="GFS18415.1"/>
    </source>
</evidence>
<dbReference type="Gene3D" id="4.10.400.10">
    <property type="entry name" value="Low-density Lipoprotein Receptor"/>
    <property type="match status" value="2"/>
</dbReference>
<feature type="transmembrane region" description="Helical" evidence="14">
    <location>
        <begin position="1322"/>
        <end position="1343"/>
    </location>
</feature>
<evidence type="ECO:0000256" key="11">
    <source>
        <dbReference type="ARBA" id="ARBA00023224"/>
    </source>
</evidence>
<dbReference type="PROSITE" id="PS50262">
    <property type="entry name" value="G_PROTEIN_RECEP_F1_2"/>
    <property type="match status" value="1"/>
</dbReference>
<dbReference type="InterPro" id="IPR016186">
    <property type="entry name" value="C-type_lectin-like/link_sf"/>
</dbReference>
<evidence type="ECO:0000256" key="12">
    <source>
        <dbReference type="PROSITE-ProRule" id="PRU00124"/>
    </source>
</evidence>
<dbReference type="InterPro" id="IPR036055">
    <property type="entry name" value="LDL_receptor-like_sf"/>
</dbReference>
<dbReference type="InterPro" id="IPR001611">
    <property type="entry name" value="Leu-rich_rpt"/>
</dbReference>
<dbReference type="Gene3D" id="3.80.10.10">
    <property type="entry name" value="Ribonuclease Inhibitor"/>
    <property type="match status" value="1"/>
</dbReference>
<comment type="subcellular location">
    <subcellularLocation>
        <location evidence="1">Cell membrane</location>
        <topology evidence="1">Multi-pass membrane protein</topology>
    </subcellularLocation>
</comment>
<organism evidence="18 19">
    <name type="scientific">Elysia marginata</name>
    <dbReference type="NCBI Taxonomy" id="1093978"/>
    <lineage>
        <taxon>Eukaryota</taxon>
        <taxon>Metazoa</taxon>
        <taxon>Spiralia</taxon>
        <taxon>Lophotrochozoa</taxon>
        <taxon>Mollusca</taxon>
        <taxon>Gastropoda</taxon>
        <taxon>Heterobranchia</taxon>
        <taxon>Euthyneura</taxon>
        <taxon>Panpulmonata</taxon>
        <taxon>Sacoglossa</taxon>
        <taxon>Placobranchoidea</taxon>
        <taxon>Plakobranchidae</taxon>
        <taxon>Elysia</taxon>
    </lineage>
</organism>
<dbReference type="InterPro" id="IPR002172">
    <property type="entry name" value="LDrepeatLR_classA_rpt"/>
</dbReference>
<evidence type="ECO:0000256" key="10">
    <source>
        <dbReference type="ARBA" id="ARBA00023170"/>
    </source>
</evidence>
<evidence type="ECO:0000256" key="14">
    <source>
        <dbReference type="SAM" id="Phobius"/>
    </source>
</evidence>
<dbReference type="GO" id="GO:0008528">
    <property type="term" value="F:G protein-coupled peptide receptor activity"/>
    <property type="evidence" value="ECO:0007669"/>
    <property type="project" value="TreeGrafter"/>
</dbReference>
<dbReference type="CDD" id="cd00037">
    <property type="entry name" value="CLECT"/>
    <property type="match status" value="1"/>
</dbReference>
<keyword evidence="19" id="KW-1185">Reference proteome</keyword>
<evidence type="ECO:0000256" key="4">
    <source>
        <dbReference type="ARBA" id="ARBA00022692"/>
    </source>
</evidence>
<dbReference type="PROSITE" id="PS00237">
    <property type="entry name" value="G_PROTEIN_RECEP_F1_1"/>
    <property type="match status" value="1"/>
</dbReference>
<accession>A0AAV4J7Z1</accession>
<evidence type="ECO:0000256" key="8">
    <source>
        <dbReference type="ARBA" id="ARBA00023136"/>
    </source>
</evidence>
<dbReference type="Pfam" id="PF00059">
    <property type="entry name" value="Lectin_C"/>
    <property type="match status" value="1"/>
</dbReference>
<evidence type="ECO:0000259" key="17">
    <source>
        <dbReference type="PROSITE" id="PS50262"/>
    </source>
</evidence>
<keyword evidence="3" id="KW-0433">Leucine-rich repeat</keyword>
<dbReference type="PROSITE" id="PS50068">
    <property type="entry name" value="LDLRA_2"/>
    <property type="match status" value="1"/>
</dbReference>
<evidence type="ECO:0000256" key="7">
    <source>
        <dbReference type="ARBA" id="ARBA00023040"/>
    </source>
</evidence>
<dbReference type="SMART" id="SM00192">
    <property type="entry name" value="LDLa"/>
    <property type="match status" value="5"/>
</dbReference>
<feature type="transmembrane region" description="Helical" evidence="14">
    <location>
        <begin position="1290"/>
        <end position="1310"/>
    </location>
</feature>
<evidence type="ECO:0000256" key="13">
    <source>
        <dbReference type="SAM" id="MobiDB-lite"/>
    </source>
</evidence>
<keyword evidence="7" id="KW-0297">G-protein coupled receptor</keyword>
<feature type="transmembrane region" description="Helical" evidence="14">
    <location>
        <begin position="1060"/>
        <end position="1083"/>
    </location>
</feature>
<feature type="signal peptide" evidence="15">
    <location>
        <begin position="1"/>
        <end position="24"/>
    </location>
</feature>
<sequence>MPSSLAAWFLAFCGYIASPGPVLGTFEGQLNRPEFPVIPDCQQGRTNLILISDASSVDYATHLQLLCSIVDTFASGQENSENLKVSMAVSASDEQDKPQISWHFKFGAYSKTSAIKEAIMSDIERNRSSTSFLKEAVHFVYDFVHNDTCESRLNEHVSTTPVSPSSENVQGGEVNTTNTQCDLTNDLLDTFKNSSLSGANSGHDAVRPTTLVVILANPKLLSHTENDPKPEKFSSEMKLLIVYIYPRDNFRRNVLCIQYSQNPCISLLAESMLADHSLSLALCDRCLPQWFGPMPSASMLVNYSHTVNIPVHSHVSCYNLVYTEYPENYALKATEKCTAIGASLVSIETMMELKVLEAGIAEQSLLNREYPENITSVFIGLQRNSKSLGKRFRWINERPLIYSNWLDGYPLGGYTHGCAVWHLRLGGWIDIGCGYWMKNSAALCEWTKLKTQEGPGISYPARPSEANIQRALIRGQVAICEFYQTEMMLLPSHYTYGSHSCSWLTNNTGMLQILNTPISEKLLFPCENDYGFVLFSNMCNQEIDCFNNKDESSELCDAHGHHNYGVFTCTTSDKEVPVESRCDLFKDCVDGSDEEKCQSCQFGLCSDGRCVPQTWLTDGQKDCLTMDSHIKPDVDNSINADMDCAFLCNRSDCVPWSKLGDGVVDCLGPEGPLDETLGAMKTANCSNVLFTEWAPKCIYQKDRLGELIGCRNMRHLHGCEDFMCPEGYVKCPGAYCIPVHYLYNDEIDCPMAEDEPIAINTPNFLSGYFKCKIDVPVFIHPDRICDGSEDCSGGTDEMGCHVTCAEGFLCIAGFVVSDNYDKAEPLTNISFIDAGSRMIDLSHINISSALLNICDLNLFYLLDLRLSNCSLSELFVPRRCLPRLSKLDMTYNLFVNISEEIFVDMPPIYYGATTLRSFNLSHNVLLEVFDTRTLVTNFNLLVLDLSYTALTKFIDMDSTILSLTHLNLSHTRITRLSSLTFPNGFKPIKLETLDLRGITFVEVEPDAFKGLVILSDIFSDYFKVCCPQLRGDGIPAHTCHAPSDPLSSCFNLIENKLLRVLVWVMGVTSLVGNTSVIIARLISGRTTLRMPYAQLVTQLGVSDLLMGVYLIIIAFKNVKLDGEYALHENTWRHSRLCKAAGFLSTLSSEVSSVLILLITVDRFLVIKYPFGQHRLTQCGVVTSSIIAWSLGLILAAVPLLPWTKHWEVYSSNAVCLGLPLLPERRAGWQFSTIVFIAFNCLLCLVIAVGQLAIYKAASETRDKAPRSGTLGPDEGLSPRMKQDLLLARRLAAVAFTDLLCWVPIGVLGFLALDGHELGGEAYAWMAIFVMPVNSALNPVLYSLPVVRGHLVKLFAKCIISKKTKKFCSVNNTRTTGI</sequence>
<dbReference type="PRINTS" id="PR00261">
    <property type="entry name" value="LDLRECEPTOR"/>
</dbReference>
<keyword evidence="6 14" id="KW-1133">Transmembrane helix</keyword>
<dbReference type="PROSITE" id="PS50041">
    <property type="entry name" value="C_TYPE_LECTIN_2"/>
    <property type="match status" value="1"/>
</dbReference>
<dbReference type="Gene3D" id="3.10.100.10">
    <property type="entry name" value="Mannose-Binding Protein A, subunit A"/>
    <property type="match status" value="1"/>
</dbReference>
<comment type="caution">
    <text evidence="12">Lacks conserved residue(s) required for the propagation of feature annotation.</text>
</comment>
<gene>
    <name evidence="18" type="ORF">ElyMa_003262900</name>
</gene>
<dbReference type="CDD" id="cd00112">
    <property type="entry name" value="LDLa"/>
    <property type="match status" value="3"/>
</dbReference>
<dbReference type="InterPro" id="IPR032675">
    <property type="entry name" value="LRR_dom_sf"/>
</dbReference>
<dbReference type="PROSITE" id="PS51450">
    <property type="entry name" value="LRR"/>
    <property type="match status" value="1"/>
</dbReference>
<dbReference type="InterPro" id="IPR017452">
    <property type="entry name" value="GPCR_Rhodpsn_7TM"/>
</dbReference>
<dbReference type="GO" id="GO:0009755">
    <property type="term" value="P:hormone-mediated signaling pathway"/>
    <property type="evidence" value="ECO:0007669"/>
    <property type="project" value="TreeGrafter"/>
</dbReference>
<dbReference type="SUPFAM" id="SSF52047">
    <property type="entry name" value="RNI-like"/>
    <property type="match status" value="1"/>
</dbReference>